<dbReference type="SUPFAM" id="SSF48008">
    <property type="entry name" value="GntR ligand-binding domain-like"/>
    <property type="match status" value="1"/>
</dbReference>
<gene>
    <name evidence="5" type="ORF">D0T12_25900</name>
</gene>
<dbReference type="CDD" id="cd07377">
    <property type="entry name" value="WHTH_GntR"/>
    <property type="match status" value="1"/>
</dbReference>
<dbReference type="Gene3D" id="1.10.10.10">
    <property type="entry name" value="Winged helix-like DNA-binding domain superfamily/Winged helix DNA-binding domain"/>
    <property type="match status" value="1"/>
</dbReference>
<dbReference type="SMART" id="SM00895">
    <property type="entry name" value="FCD"/>
    <property type="match status" value="1"/>
</dbReference>
<evidence type="ECO:0000256" key="1">
    <source>
        <dbReference type="ARBA" id="ARBA00023015"/>
    </source>
</evidence>
<dbReference type="RefSeq" id="WP_117402400.1">
    <property type="nucleotide sequence ID" value="NZ_QVNQ01000008.1"/>
</dbReference>
<dbReference type="PANTHER" id="PTHR43537:SF45">
    <property type="entry name" value="GNTR FAMILY REGULATORY PROTEIN"/>
    <property type="match status" value="1"/>
</dbReference>
<dbReference type="InterPro" id="IPR036390">
    <property type="entry name" value="WH_DNA-bd_sf"/>
</dbReference>
<dbReference type="SUPFAM" id="SSF46785">
    <property type="entry name" value="Winged helix' DNA-binding domain"/>
    <property type="match status" value="1"/>
</dbReference>
<dbReference type="InterPro" id="IPR000524">
    <property type="entry name" value="Tscrpt_reg_HTH_GntR"/>
</dbReference>
<dbReference type="AlphaFoldDB" id="A0A372GCP2"/>
<dbReference type="Gene3D" id="1.20.120.530">
    <property type="entry name" value="GntR ligand-binding domain-like"/>
    <property type="match status" value="1"/>
</dbReference>
<dbReference type="GO" id="GO:0003700">
    <property type="term" value="F:DNA-binding transcription factor activity"/>
    <property type="evidence" value="ECO:0007669"/>
    <property type="project" value="InterPro"/>
</dbReference>
<evidence type="ECO:0000256" key="2">
    <source>
        <dbReference type="ARBA" id="ARBA00023125"/>
    </source>
</evidence>
<dbReference type="InterPro" id="IPR008920">
    <property type="entry name" value="TF_FadR/GntR_C"/>
</dbReference>
<dbReference type="Pfam" id="PF07729">
    <property type="entry name" value="FCD"/>
    <property type="match status" value="1"/>
</dbReference>
<proteinExistence type="predicted"/>
<dbReference type="OrthoDB" id="5243844at2"/>
<evidence type="ECO:0000313" key="5">
    <source>
        <dbReference type="EMBL" id="RFS82853.1"/>
    </source>
</evidence>
<dbReference type="Proteomes" id="UP000262882">
    <property type="component" value="Unassembled WGS sequence"/>
</dbReference>
<keyword evidence="1" id="KW-0805">Transcription regulation</keyword>
<dbReference type="PROSITE" id="PS50949">
    <property type="entry name" value="HTH_GNTR"/>
    <property type="match status" value="1"/>
</dbReference>
<accession>A0A372GCP2</accession>
<comment type="caution">
    <text evidence="5">The sequence shown here is derived from an EMBL/GenBank/DDBJ whole genome shotgun (WGS) entry which is preliminary data.</text>
</comment>
<feature type="domain" description="HTH gntR-type" evidence="4">
    <location>
        <begin position="21"/>
        <end position="88"/>
    </location>
</feature>
<keyword evidence="3" id="KW-0804">Transcription</keyword>
<keyword evidence="2" id="KW-0238">DNA-binding</keyword>
<protein>
    <submittedName>
        <fullName evidence="5">GntR family transcriptional regulator</fullName>
    </submittedName>
</protein>
<dbReference type="SMART" id="SM00345">
    <property type="entry name" value="HTH_GNTR"/>
    <property type="match status" value="1"/>
</dbReference>
<sequence>MSTQKPWLAAISERRHGTGRSSTATWIAEAISEQIADGLLRPGDRLSDQEIAPVMEVSRNTVREAFQILLKDRLLEHKFNRGMFVNKVPVEALPDLYRVRRLLECAGVRAAASTGAPLDQVEAAVLEGERAAEEGKWDGVGTADIKYHRALAGLLGSPRVDEMIGHLLVEMRLVFHEMDSPREFHEPYLARNRRIHDLMAQGDFTAAEKELRSYLDDAESQLTKRYREKESTTARPS</sequence>
<evidence type="ECO:0000313" key="6">
    <source>
        <dbReference type="Proteomes" id="UP000262882"/>
    </source>
</evidence>
<keyword evidence="6" id="KW-1185">Reference proteome</keyword>
<name>A0A372GCP2_9ACTN</name>
<evidence type="ECO:0000259" key="4">
    <source>
        <dbReference type="PROSITE" id="PS50949"/>
    </source>
</evidence>
<dbReference type="EMBL" id="QVNQ01000008">
    <property type="protein sequence ID" value="RFS82853.1"/>
    <property type="molecule type" value="Genomic_DNA"/>
</dbReference>
<dbReference type="InterPro" id="IPR036388">
    <property type="entry name" value="WH-like_DNA-bd_sf"/>
</dbReference>
<dbReference type="Pfam" id="PF00392">
    <property type="entry name" value="GntR"/>
    <property type="match status" value="1"/>
</dbReference>
<dbReference type="InterPro" id="IPR011711">
    <property type="entry name" value="GntR_C"/>
</dbReference>
<reference evidence="5 6" key="1">
    <citation type="submission" date="2018-08" db="EMBL/GenBank/DDBJ databases">
        <title>Actinomadura spongicola sp. nov., isolated from marine sponge Leucetta chagosensis.</title>
        <authorList>
            <person name="Li L."/>
            <person name="Lin H.W."/>
        </authorList>
    </citation>
    <scope>NUCLEOTIDE SEQUENCE [LARGE SCALE GENOMIC DNA]</scope>
    <source>
        <strain evidence="5 6">LHW52907</strain>
    </source>
</reference>
<organism evidence="5 6">
    <name type="scientific">Actinomadura spongiicola</name>
    <dbReference type="NCBI Taxonomy" id="2303421"/>
    <lineage>
        <taxon>Bacteria</taxon>
        <taxon>Bacillati</taxon>
        <taxon>Actinomycetota</taxon>
        <taxon>Actinomycetes</taxon>
        <taxon>Streptosporangiales</taxon>
        <taxon>Thermomonosporaceae</taxon>
        <taxon>Actinomadura</taxon>
    </lineage>
</organism>
<dbReference type="GO" id="GO:0003677">
    <property type="term" value="F:DNA binding"/>
    <property type="evidence" value="ECO:0007669"/>
    <property type="project" value="UniProtKB-KW"/>
</dbReference>
<dbReference type="PANTHER" id="PTHR43537">
    <property type="entry name" value="TRANSCRIPTIONAL REGULATOR, GNTR FAMILY"/>
    <property type="match status" value="1"/>
</dbReference>
<evidence type="ECO:0000256" key="3">
    <source>
        <dbReference type="ARBA" id="ARBA00023163"/>
    </source>
</evidence>